<dbReference type="Proteomes" id="UP001108029">
    <property type="component" value="Unassembled WGS sequence"/>
</dbReference>
<organism evidence="1 2">
    <name type="scientific">Streptomyces guryensis</name>
    <dbReference type="NCBI Taxonomy" id="2886947"/>
    <lineage>
        <taxon>Bacteria</taxon>
        <taxon>Bacillati</taxon>
        <taxon>Actinomycetota</taxon>
        <taxon>Actinomycetes</taxon>
        <taxon>Kitasatosporales</taxon>
        <taxon>Streptomycetaceae</taxon>
        <taxon>Streptomyces</taxon>
    </lineage>
</organism>
<evidence type="ECO:0000313" key="1">
    <source>
        <dbReference type="EMBL" id="MCD9872919.1"/>
    </source>
</evidence>
<proteinExistence type="predicted"/>
<dbReference type="InterPro" id="IPR058714">
    <property type="entry name" value="LpqS"/>
</dbReference>
<keyword evidence="2" id="KW-1185">Reference proteome</keyword>
<dbReference type="AlphaFoldDB" id="A0A9Q3VI76"/>
<accession>A0A9Q3VI76</accession>
<name>A0A9Q3VI76_9ACTN</name>
<gene>
    <name evidence="1" type="ORF">LJ657_04410</name>
</gene>
<evidence type="ECO:0000313" key="2">
    <source>
        <dbReference type="Proteomes" id="UP001108029"/>
    </source>
</evidence>
<sequence length="148" mass="14925">MTATQPALSTAGARHRRVVRPAVLVAVLLGLFLMHGGPAAADGGCHGAMADAAAMHPAPATAAAQSAARSRTAEDKATARADETMRGALCLATPPRSGIPLPPLATVALFLPAAVLLPQARGADTGTRRRGPPTGGRELLLQACIART</sequence>
<comment type="caution">
    <text evidence="1">The sequence shown here is derived from an EMBL/GenBank/DDBJ whole genome shotgun (WGS) entry which is preliminary data.</text>
</comment>
<dbReference type="RefSeq" id="WP_232646880.1">
    <property type="nucleotide sequence ID" value="NZ_JAJSBI010000002.1"/>
</dbReference>
<dbReference type="EMBL" id="JAJSBI010000002">
    <property type="protein sequence ID" value="MCD9872919.1"/>
    <property type="molecule type" value="Genomic_DNA"/>
</dbReference>
<dbReference type="Pfam" id="PF26327">
    <property type="entry name" value="LpqS"/>
    <property type="match status" value="1"/>
</dbReference>
<reference evidence="1" key="1">
    <citation type="submission" date="2021-12" db="EMBL/GenBank/DDBJ databases">
        <authorList>
            <person name="Lee J.-H."/>
            <person name="Kim S.-B."/>
        </authorList>
    </citation>
    <scope>NUCLEOTIDE SEQUENCE</scope>
    <source>
        <strain evidence="1">NR30</strain>
    </source>
</reference>
<protein>
    <submittedName>
        <fullName evidence="1">Uncharacterized protein</fullName>
    </submittedName>
</protein>